<comment type="function">
    <text evidence="4">Required for high-level post-exponential phase expression of a series of secreted proteins.</text>
</comment>
<evidence type="ECO:0000256" key="3">
    <source>
        <dbReference type="ARBA" id="ARBA00023159"/>
    </source>
</evidence>
<dbReference type="PROSITE" id="PS50110">
    <property type="entry name" value="RESPONSE_REGULATORY"/>
    <property type="match status" value="1"/>
</dbReference>
<dbReference type="SUPFAM" id="SSF52172">
    <property type="entry name" value="CheY-like"/>
    <property type="match status" value="1"/>
</dbReference>
<keyword evidence="2" id="KW-0902">Two-component regulatory system</keyword>
<dbReference type="SMART" id="SM00448">
    <property type="entry name" value="REC"/>
    <property type="match status" value="1"/>
</dbReference>
<dbReference type="SMART" id="SM00850">
    <property type="entry name" value="LytTR"/>
    <property type="match status" value="1"/>
</dbReference>
<evidence type="ECO:0000259" key="6">
    <source>
        <dbReference type="PROSITE" id="PS50110"/>
    </source>
</evidence>
<dbReference type="Pfam" id="PF04397">
    <property type="entry name" value="LytTR"/>
    <property type="match status" value="1"/>
</dbReference>
<proteinExistence type="predicted"/>
<evidence type="ECO:0000256" key="4">
    <source>
        <dbReference type="ARBA" id="ARBA00037164"/>
    </source>
</evidence>
<dbReference type="InterPro" id="IPR011006">
    <property type="entry name" value="CheY-like_superfamily"/>
</dbReference>
<dbReference type="InterPro" id="IPR001789">
    <property type="entry name" value="Sig_transdc_resp-reg_receiver"/>
</dbReference>
<feature type="modified residue" description="4-aspartylphosphate" evidence="5">
    <location>
        <position position="60"/>
    </location>
</feature>
<reference evidence="8" key="2">
    <citation type="journal article" date="2021" name="PeerJ">
        <title>Extensive microbial diversity within the chicken gut microbiome revealed by metagenomics and culture.</title>
        <authorList>
            <person name="Gilroy R."/>
            <person name="Ravi A."/>
            <person name="Getino M."/>
            <person name="Pursley I."/>
            <person name="Horton D.L."/>
            <person name="Alikhan N.F."/>
            <person name="Baker D."/>
            <person name="Gharbi K."/>
            <person name="Hall N."/>
            <person name="Watson M."/>
            <person name="Adriaenssens E.M."/>
            <person name="Foster-Nyarko E."/>
            <person name="Jarju S."/>
            <person name="Secka A."/>
            <person name="Antonio M."/>
            <person name="Oren A."/>
            <person name="Chaudhuri R.R."/>
            <person name="La Ragione R."/>
            <person name="Hildebrand F."/>
            <person name="Pallen M.J."/>
        </authorList>
    </citation>
    <scope>NUCLEOTIDE SEQUENCE</scope>
    <source>
        <strain evidence="8">CHK193-30670</strain>
    </source>
</reference>
<name>A0A9D1IN04_9FIRM</name>
<feature type="domain" description="Response regulatory" evidence="6">
    <location>
        <begin position="3"/>
        <end position="125"/>
    </location>
</feature>
<evidence type="ECO:0000256" key="5">
    <source>
        <dbReference type="PROSITE-ProRule" id="PRU00169"/>
    </source>
</evidence>
<keyword evidence="1" id="KW-0963">Cytoplasm</keyword>
<evidence type="ECO:0000313" key="9">
    <source>
        <dbReference type="Proteomes" id="UP000824074"/>
    </source>
</evidence>
<dbReference type="PANTHER" id="PTHR37299">
    <property type="entry name" value="TRANSCRIPTIONAL REGULATOR-RELATED"/>
    <property type="match status" value="1"/>
</dbReference>
<keyword evidence="5" id="KW-0597">Phosphoprotein</keyword>
<evidence type="ECO:0000256" key="2">
    <source>
        <dbReference type="ARBA" id="ARBA00023012"/>
    </source>
</evidence>
<feature type="domain" description="HTH LytTR-type" evidence="7">
    <location>
        <begin position="135"/>
        <end position="236"/>
    </location>
</feature>
<evidence type="ECO:0000256" key="1">
    <source>
        <dbReference type="ARBA" id="ARBA00022490"/>
    </source>
</evidence>
<dbReference type="GO" id="GO:0003677">
    <property type="term" value="F:DNA binding"/>
    <property type="evidence" value="ECO:0007669"/>
    <property type="project" value="InterPro"/>
</dbReference>
<gene>
    <name evidence="8" type="ORF">IAB68_01480</name>
</gene>
<dbReference type="PANTHER" id="PTHR37299:SF3">
    <property type="entry name" value="STAGE 0 SPORULATION PROTEIN A HOMOLOG"/>
    <property type="match status" value="1"/>
</dbReference>
<dbReference type="EMBL" id="DVMT01000015">
    <property type="protein sequence ID" value="HIU39960.1"/>
    <property type="molecule type" value="Genomic_DNA"/>
</dbReference>
<dbReference type="PROSITE" id="PS50930">
    <property type="entry name" value="HTH_LYTTR"/>
    <property type="match status" value="1"/>
</dbReference>
<accession>A0A9D1IN04</accession>
<dbReference type="GO" id="GO:0000156">
    <property type="term" value="F:phosphorelay response regulator activity"/>
    <property type="evidence" value="ECO:0007669"/>
    <property type="project" value="InterPro"/>
</dbReference>
<sequence length="236" mass="28009">MINFIICDDNKYVRDINEKVISKIAMPYDFNYNIYTFEKYSVKLKNLINTPSDINIYILDLELPNKSGIDIAKEIRKVDWDSIIIILTSHEELELTLLKQKLLILDFISKFDNYEERLTDTINMVIGKLNNKKIISFRCNKEIHHVKLDNIIYVYRDNALEKTTIVTTDDEYPIRESLSEVIKKLDSRFVQTHRACFVNKDKIESVDFKNNIIYFINDSSTDYLSRNFKKELRELL</sequence>
<keyword evidence="3" id="KW-0010">Activator</keyword>
<comment type="caution">
    <text evidence="8">The sequence shown here is derived from an EMBL/GenBank/DDBJ whole genome shotgun (WGS) entry which is preliminary data.</text>
</comment>
<dbReference type="AlphaFoldDB" id="A0A9D1IN04"/>
<dbReference type="InterPro" id="IPR046947">
    <property type="entry name" value="LytR-like"/>
</dbReference>
<evidence type="ECO:0000259" key="7">
    <source>
        <dbReference type="PROSITE" id="PS50930"/>
    </source>
</evidence>
<organism evidence="8 9">
    <name type="scientific">Candidatus Aphodocola excrementigallinarum</name>
    <dbReference type="NCBI Taxonomy" id="2840670"/>
    <lineage>
        <taxon>Bacteria</taxon>
        <taxon>Bacillati</taxon>
        <taxon>Bacillota</taxon>
        <taxon>Bacilli</taxon>
        <taxon>Candidatus Aphodocola</taxon>
    </lineage>
</organism>
<reference evidence="8" key="1">
    <citation type="submission" date="2020-10" db="EMBL/GenBank/DDBJ databases">
        <authorList>
            <person name="Gilroy R."/>
        </authorList>
    </citation>
    <scope>NUCLEOTIDE SEQUENCE</scope>
    <source>
        <strain evidence="8">CHK193-30670</strain>
    </source>
</reference>
<evidence type="ECO:0000313" key="8">
    <source>
        <dbReference type="EMBL" id="HIU39960.1"/>
    </source>
</evidence>
<dbReference type="Gene3D" id="2.40.50.1020">
    <property type="entry name" value="LytTr DNA-binding domain"/>
    <property type="match status" value="1"/>
</dbReference>
<dbReference type="Gene3D" id="3.40.50.2300">
    <property type="match status" value="1"/>
</dbReference>
<dbReference type="InterPro" id="IPR007492">
    <property type="entry name" value="LytTR_DNA-bd_dom"/>
</dbReference>
<protein>
    <submittedName>
        <fullName evidence="8">Response regulator transcription factor</fullName>
    </submittedName>
</protein>
<dbReference type="Pfam" id="PF00072">
    <property type="entry name" value="Response_reg"/>
    <property type="match status" value="1"/>
</dbReference>
<dbReference type="Proteomes" id="UP000824074">
    <property type="component" value="Unassembled WGS sequence"/>
</dbReference>